<dbReference type="RefSeq" id="WP_201310414.1">
    <property type="nucleotide sequence ID" value="NZ_BLYI01000026.1"/>
</dbReference>
<evidence type="ECO:0000313" key="2">
    <source>
        <dbReference type="Proteomes" id="UP000613208"/>
    </source>
</evidence>
<keyword evidence="2" id="KW-1185">Reference proteome</keyword>
<name>A0A916QA67_9FIRM</name>
<reference evidence="1" key="1">
    <citation type="submission" date="2020-06" db="EMBL/GenBank/DDBJ databases">
        <title>Characterization of fructooligosaccharide metabolism and fructooligosaccharide-degrading enzymes in human commensal butyrate producers.</title>
        <authorList>
            <person name="Tanno H."/>
            <person name="Fujii T."/>
            <person name="Hirano K."/>
            <person name="Maeno S."/>
            <person name="Tonozuka T."/>
            <person name="Sakamoto M."/>
            <person name="Ohkuma M."/>
            <person name="Tochio T."/>
            <person name="Endo A."/>
        </authorList>
    </citation>
    <scope>NUCLEOTIDE SEQUENCE</scope>
    <source>
        <strain evidence="1">JCM 17466</strain>
    </source>
</reference>
<proteinExistence type="predicted"/>
<protein>
    <submittedName>
        <fullName evidence="1">Uncharacterized protein</fullName>
    </submittedName>
</protein>
<accession>A0A916QA67</accession>
<sequence>MEHKNHITIDELMKKSLQFALAATLIAGTSNISVIKDKIQVKESDHGTIVIQQMND</sequence>
<gene>
    <name evidence="1" type="ORF">ANBU17_10360</name>
</gene>
<comment type="caution">
    <text evidence="1">The sequence shown here is derived from an EMBL/GenBank/DDBJ whole genome shotgun (WGS) entry which is preliminary data.</text>
</comment>
<evidence type="ECO:0000313" key="1">
    <source>
        <dbReference type="EMBL" id="GFO84689.1"/>
    </source>
</evidence>
<dbReference type="Proteomes" id="UP000613208">
    <property type="component" value="Unassembled WGS sequence"/>
</dbReference>
<dbReference type="AlphaFoldDB" id="A0A916QA67"/>
<dbReference type="EMBL" id="BLYI01000026">
    <property type="protein sequence ID" value="GFO84689.1"/>
    <property type="molecule type" value="Genomic_DNA"/>
</dbReference>
<organism evidence="1 2">
    <name type="scientific">Anaerostipes butyraticus</name>
    <dbReference type="NCBI Taxonomy" id="645466"/>
    <lineage>
        <taxon>Bacteria</taxon>
        <taxon>Bacillati</taxon>
        <taxon>Bacillota</taxon>
        <taxon>Clostridia</taxon>
        <taxon>Lachnospirales</taxon>
        <taxon>Lachnospiraceae</taxon>
        <taxon>Anaerostipes</taxon>
    </lineage>
</organism>